<feature type="coiled-coil region" evidence="1">
    <location>
        <begin position="201"/>
        <end position="255"/>
    </location>
</feature>
<dbReference type="EMBL" id="JAUSTO010000007">
    <property type="protein sequence ID" value="MDQ0152646.1"/>
    <property type="molecule type" value="Genomic_DNA"/>
</dbReference>
<sequence>MKKHIYSILSPVIRTLSVLFIGSSLLLTACGGSSRAAKTAGAAADYPAQAAYEETALSGSPAAAYDYSADSAAQNGEKEAHPEGDAGTDSSAVQAAAGRKLIKTVNLNLESTDFDLLLQSIQKRVAALGGYIESSWVDGSSMLDSDYTLYGSGNYYGRSASLTLRVPSAQLDGFLTELDGLGNVTSRSEQVEDVTLQYTDIESHKEALNAERERLLALMADAESMDAIIAIQTRLSEIEYELNSYESQLRLYDNQVDYSSIYLDLHEVKSYSATEKATVSTRIQRGLAQNADAFFTALTDLFVGLVTGLPFLIPVLILLYLIFRLLKKLKKKIWKL</sequence>
<keyword evidence="6" id="KW-1185">Reference proteome</keyword>
<keyword evidence="1" id="KW-0175">Coiled coil</keyword>
<keyword evidence="3" id="KW-0472">Membrane</keyword>
<gene>
    <name evidence="5" type="ORF">J2S20_001340</name>
</gene>
<evidence type="ECO:0000256" key="2">
    <source>
        <dbReference type="SAM" id="MobiDB-lite"/>
    </source>
</evidence>
<reference evidence="5" key="1">
    <citation type="submission" date="2023-07" db="EMBL/GenBank/DDBJ databases">
        <title>Genomic Encyclopedia of Type Strains, Phase IV (KMG-IV): sequencing the most valuable type-strain genomes for metagenomic binning, comparative biology and taxonomic classification.</title>
        <authorList>
            <person name="Goeker M."/>
        </authorList>
    </citation>
    <scope>NUCLEOTIDE SEQUENCE</scope>
    <source>
        <strain evidence="5">DSM 19659</strain>
    </source>
</reference>
<feature type="domain" description="DUF4349" evidence="4">
    <location>
        <begin position="99"/>
        <end position="323"/>
    </location>
</feature>
<keyword evidence="3" id="KW-1133">Transmembrane helix</keyword>
<evidence type="ECO:0000313" key="6">
    <source>
        <dbReference type="Proteomes" id="UP001241537"/>
    </source>
</evidence>
<evidence type="ECO:0000256" key="1">
    <source>
        <dbReference type="SAM" id="Coils"/>
    </source>
</evidence>
<protein>
    <recommendedName>
        <fullName evidence="4">DUF4349 domain-containing protein</fullName>
    </recommendedName>
</protein>
<accession>A0AAE3VAD0</accession>
<dbReference type="AlphaFoldDB" id="A0AAE3VAD0"/>
<dbReference type="Pfam" id="PF14257">
    <property type="entry name" value="DUF4349"/>
    <property type="match status" value="1"/>
</dbReference>
<evidence type="ECO:0000313" key="5">
    <source>
        <dbReference type="EMBL" id="MDQ0152646.1"/>
    </source>
</evidence>
<dbReference type="Proteomes" id="UP001241537">
    <property type="component" value="Unassembled WGS sequence"/>
</dbReference>
<proteinExistence type="predicted"/>
<feature type="region of interest" description="Disordered" evidence="2">
    <location>
        <begin position="71"/>
        <end position="90"/>
    </location>
</feature>
<comment type="caution">
    <text evidence="5">The sequence shown here is derived from an EMBL/GenBank/DDBJ whole genome shotgun (WGS) entry which is preliminary data.</text>
</comment>
<organism evidence="5 6">
    <name type="scientific">Moryella indoligenes</name>
    <dbReference type="NCBI Taxonomy" id="371674"/>
    <lineage>
        <taxon>Bacteria</taxon>
        <taxon>Bacillati</taxon>
        <taxon>Bacillota</taxon>
        <taxon>Clostridia</taxon>
        <taxon>Lachnospirales</taxon>
        <taxon>Lachnospiraceae</taxon>
        <taxon>Moryella</taxon>
    </lineage>
</organism>
<feature type="transmembrane region" description="Helical" evidence="3">
    <location>
        <begin position="301"/>
        <end position="323"/>
    </location>
</feature>
<dbReference type="PROSITE" id="PS51257">
    <property type="entry name" value="PROKAR_LIPOPROTEIN"/>
    <property type="match status" value="1"/>
</dbReference>
<evidence type="ECO:0000256" key="3">
    <source>
        <dbReference type="SAM" id="Phobius"/>
    </source>
</evidence>
<name>A0AAE3VAD0_9FIRM</name>
<keyword evidence="3" id="KW-0812">Transmembrane</keyword>
<dbReference type="InterPro" id="IPR025645">
    <property type="entry name" value="DUF4349"/>
</dbReference>
<dbReference type="RefSeq" id="WP_307254424.1">
    <property type="nucleotide sequence ID" value="NZ_JAUSTO010000007.1"/>
</dbReference>
<evidence type="ECO:0000259" key="4">
    <source>
        <dbReference type="Pfam" id="PF14257"/>
    </source>
</evidence>